<dbReference type="InterPro" id="IPR005140">
    <property type="entry name" value="eRF1_Pelota-like_N"/>
</dbReference>
<dbReference type="InterPro" id="IPR029064">
    <property type="entry name" value="Ribosomal_eL30-like_sf"/>
</dbReference>
<feature type="region of interest" description="Disordered" evidence="7">
    <location>
        <begin position="373"/>
        <end position="407"/>
    </location>
</feature>
<feature type="compositionally biased region" description="Acidic residues" evidence="7">
    <location>
        <begin position="373"/>
        <end position="389"/>
    </location>
</feature>
<dbReference type="PANTHER" id="PTHR10853:SF0">
    <property type="entry name" value="PROTEIN PELOTA HOMOLOG"/>
    <property type="match status" value="1"/>
</dbReference>
<dbReference type="GO" id="GO:0032790">
    <property type="term" value="P:ribosome disassembly"/>
    <property type="evidence" value="ECO:0007669"/>
    <property type="project" value="TreeGrafter"/>
</dbReference>
<dbReference type="GO" id="GO:0070966">
    <property type="term" value="P:nuclear-transcribed mRNA catabolic process, no-go decay"/>
    <property type="evidence" value="ECO:0007669"/>
    <property type="project" value="InterPro"/>
</dbReference>
<evidence type="ECO:0000256" key="5">
    <source>
        <dbReference type="ARBA" id="ARBA00022723"/>
    </source>
</evidence>
<proteinExistence type="inferred from homology"/>
<evidence type="ECO:0000259" key="8">
    <source>
        <dbReference type="SMART" id="SM01194"/>
    </source>
</evidence>
<dbReference type="InterPro" id="IPR005142">
    <property type="entry name" value="eRF1_3"/>
</dbReference>
<comment type="similarity">
    <text evidence="3 6">Belongs to the eukaryotic release factor 1 family. Pelota subfamily.</text>
</comment>
<evidence type="ECO:0000256" key="6">
    <source>
        <dbReference type="RuleBase" id="RU362019"/>
    </source>
</evidence>
<dbReference type="Gene3D" id="3.30.1330.30">
    <property type="match status" value="1"/>
</dbReference>
<reference evidence="9" key="1">
    <citation type="submission" date="2019-03" db="EMBL/GenBank/DDBJ databases">
        <title>Long read genome sequence of the mycoparasitic Pythium oligandrum ATCC 38472 isolated from sugarbeet rhizosphere.</title>
        <authorList>
            <person name="Gaulin E."/>
        </authorList>
    </citation>
    <scope>NUCLEOTIDE SEQUENCE</scope>
    <source>
        <strain evidence="9">ATCC 38472_TT</strain>
    </source>
</reference>
<dbReference type="Pfam" id="PF03465">
    <property type="entry name" value="eRF1_3"/>
    <property type="match status" value="1"/>
</dbReference>
<protein>
    <recommendedName>
        <fullName evidence="6">Protein pelota homolog</fullName>
    </recommendedName>
</protein>
<keyword evidence="4 6" id="KW-0963">Cytoplasm</keyword>
<dbReference type="InterPro" id="IPR004405">
    <property type="entry name" value="TF_pelota"/>
</dbReference>
<name>A0A8K1FLJ3_PYTOL</name>
<evidence type="ECO:0000256" key="1">
    <source>
        <dbReference type="ARBA" id="ARBA00001968"/>
    </source>
</evidence>
<organism evidence="9 10">
    <name type="scientific">Pythium oligandrum</name>
    <name type="common">Mycoparasitic fungus</name>
    <dbReference type="NCBI Taxonomy" id="41045"/>
    <lineage>
        <taxon>Eukaryota</taxon>
        <taxon>Sar</taxon>
        <taxon>Stramenopiles</taxon>
        <taxon>Oomycota</taxon>
        <taxon>Peronosporomycetes</taxon>
        <taxon>Pythiales</taxon>
        <taxon>Pythiaceae</taxon>
        <taxon>Pythium</taxon>
    </lineage>
</organism>
<accession>A0A8K1FLJ3</accession>
<evidence type="ECO:0000256" key="4">
    <source>
        <dbReference type="ARBA" id="ARBA00022490"/>
    </source>
</evidence>
<keyword evidence="10" id="KW-1185">Reference proteome</keyword>
<feature type="domain" description="eRF1/Pelota-like N-terminal" evidence="8">
    <location>
        <begin position="1"/>
        <end position="131"/>
    </location>
</feature>
<dbReference type="Gene3D" id="2.30.30.870">
    <property type="entry name" value="Pelota, domain A"/>
    <property type="match status" value="1"/>
</dbReference>
<dbReference type="InterPro" id="IPR058547">
    <property type="entry name" value="Pelota_N"/>
</dbReference>
<gene>
    <name evidence="9" type="ORF">Poli38472_005778</name>
</gene>
<dbReference type="InterPro" id="IPR038069">
    <property type="entry name" value="Pelota/DOM34_N"/>
</dbReference>
<dbReference type="AlphaFoldDB" id="A0A8K1FLJ3"/>
<keyword evidence="5 6" id="KW-0479">Metal-binding</keyword>
<comment type="subcellular location">
    <subcellularLocation>
        <location evidence="2 6">Cytoplasm</location>
    </subcellularLocation>
</comment>
<dbReference type="Pfam" id="PF26356">
    <property type="entry name" value="Pelota_N"/>
    <property type="match status" value="1"/>
</dbReference>
<dbReference type="InterPro" id="IPR042226">
    <property type="entry name" value="eFR1_2_sf"/>
</dbReference>
<evidence type="ECO:0000313" key="10">
    <source>
        <dbReference type="Proteomes" id="UP000794436"/>
    </source>
</evidence>
<dbReference type="FunFam" id="2.30.30.870:FF:000001">
    <property type="entry name" value="Protein pelota homolog"/>
    <property type="match status" value="1"/>
</dbReference>
<dbReference type="FunFam" id="3.30.420.60:FF:000002">
    <property type="entry name" value="Protein pelota homolog"/>
    <property type="match status" value="1"/>
</dbReference>
<comment type="function">
    <text evidence="6">Component of the Pelota-HBS1L complex, a complex that recognizes stalled ribosomes and triggers the No-Go Decay (NGD) pathway. In the Pelota-HBS1L complex, pelo recognizes ribosomes stalled at the 3' end of an mRNA and engages stalled ribosomes by destabilizing mRNA in the mRNA channel.</text>
</comment>
<dbReference type="GO" id="GO:0071025">
    <property type="term" value="P:RNA surveillance"/>
    <property type="evidence" value="ECO:0007669"/>
    <property type="project" value="InterPro"/>
</dbReference>
<dbReference type="OrthoDB" id="10249111at2759"/>
<dbReference type="SUPFAM" id="SSF55315">
    <property type="entry name" value="L30e-like"/>
    <property type="match status" value="1"/>
</dbReference>
<sequence length="407" mass="45772">MKLLKKQISEKDGAGSVVLRAEEPEDMWHVYNLIHVHDSVKTTTIRKVVKEGVTGSTSSQRMRMTLQIEVEQINFDPALCVLRIKGKNTMENQHVRMGAYHTLDLEMNRDFTLSKNCWDVMTLERIETACDITKRAELAAVVMQTGLAHLCLIKGHMTVIKAKIETSIPKKRTGSSAHAKGLDKFYENIVRSIKQHIDFKLVKCVLLASPGFVKDDFFKFMMEQAIRTDDKLLLEHKAKFLLCHSSSGHKHALDEVLNDPAIQSQVADTKAVEDVKALDTFFNMLHQDQDRAYYGYKHVVLANESLAIETLLITDELFRNQDIATRRKYVDLVESVRDNGGIVRLFSSLHISGEKLGQLSGIAAILRFPMPEIDQEDDDSDDDEEEDDVAAANASGVGDLSVDSLTL</sequence>
<dbReference type="Proteomes" id="UP000794436">
    <property type="component" value="Unassembled WGS sequence"/>
</dbReference>
<dbReference type="GO" id="GO:0005737">
    <property type="term" value="C:cytoplasm"/>
    <property type="evidence" value="ECO:0007669"/>
    <property type="project" value="UniProtKB-SubCell"/>
</dbReference>
<dbReference type="GO" id="GO:0070481">
    <property type="term" value="P:nuclear-transcribed mRNA catabolic process, non-stop decay"/>
    <property type="evidence" value="ECO:0007669"/>
    <property type="project" value="InterPro"/>
</dbReference>
<dbReference type="GO" id="GO:0046872">
    <property type="term" value="F:metal ion binding"/>
    <property type="evidence" value="ECO:0007669"/>
    <property type="project" value="UniProtKB-KW"/>
</dbReference>
<comment type="caution">
    <text evidence="9">The sequence shown here is derived from an EMBL/GenBank/DDBJ whole genome shotgun (WGS) entry which is preliminary data.</text>
</comment>
<dbReference type="NCBIfam" id="TIGR00111">
    <property type="entry name" value="pelota"/>
    <property type="match status" value="1"/>
</dbReference>
<dbReference type="FunFam" id="3.30.1330.30:FF:000008">
    <property type="entry name" value="Protein pelota homolog"/>
    <property type="match status" value="1"/>
</dbReference>
<evidence type="ECO:0000256" key="3">
    <source>
        <dbReference type="ARBA" id="ARBA00009504"/>
    </source>
</evidence>
<dbReference type="GO" id="GO:0070651">
    <property type="term" value="P:nonfunctional rRNA decay"/>
    <property type="evidence" value="ECO:0007669"/>
    <property type="project" value="TreeGrafter"/>
</dbReference>
<dbReference type="EMBL" id="SPLM01000002">
    <property type="protein sequence ID" value="TMW68310.1"/>
    <property type="molecule type" value="Genomic_DNA"/>
</dbReference>
<dbReference type="PANTHER" id="PTHR10853">
    <property type="entry name" value="PELOTA"/>
    <property type="match status" value="1"/>
</dbReference>
<dbReference type="SUPFAM" id="SSF53137">
    <property type="entry name" value="Translational machinery components"/>
    <property type="match status" value="1"/>
</dbReference>
<evidence type="ECO:0000313" key="9">
    <source>
        <dbReference type="EMBL" id="TMW68310.1"/>
    </source>
</evidence>
<dbReference type="Gene3D" id="3.30.420.60">
    <property type="entry name" value="eRF1 domain 2"/>
    <property type="match status" value="1"/>
</dbReference>
<dbReference type="SMART" id="SM01194">
    <property type="entry name" value="eRF1_1"/>
    <property type="match status" value="1"/>
</dbReference>
<comment type="cofactor">
    <cofactor evidence="1 6">
        <name>a divalent metal cation</name>
        <dbReference type="ChEBI" id="CHEBI:60240"/>
    </cofactor>
</comment>
<evidence type="ECO:0000256" key="2">
    <source>
        <dbReference type="ARBA" id="ARBA00004496"/>
    </source>
</evidence>
<dbReference type="Pfam" id="PF03464">
    <property type="entry name" value="eRF1_2"/>
    <property type="match status" value="1"/>
</dbReference>
<dbReference type="InterPro" id="IPR005141">
    <property type="entry name" value="eRF1_2"/>
</dbReference>
<dbReference type="SUPFAM" id="SSF159065">
    <property type="entry name" value="Dom34/Pelota N-terminal domain-like"/>
    <property type="match status" value="1"/>
</dbReference>
<evidence type="ECO:0000256" key="7">
    <source>
        <dbReference type="SAM" id="MobiDB-lite"/>
    </source>
</evidence>